<dbReference type="InterPro" id="IPR011332">
    <property type="entry name" value="Ribosomal_zn-bd"/>
</dbReference>
<evidence type="ECO:0000313" key="7">
    <source>
        <dbReference type="Proteomes" id="UP000310200"/>
    </source>
</evidence>
<reference evidence="6 7" key="1">
    <citation type="journal article" date="2019" name="Philos. Trans. R. Soc. Lond., B, Biol. Sci.">
        <title>Ant behaviour and brain gene expression of defending hosts depend on the ecological success of the intruding social parasite.</title>
        <authorList>
            <person name="Kaur R."/>
            <person name="Stoldt M."/>
            <person name="Jongepier E."/>
            <person name="Feldmeyer B."/>
            <person name="Menzel F."/>
            <person name="Bornberg-Bauer E."/>
            <person name="Foitzik S."/>
        </authorList>
    </citation>
    <scope>NUCLEOTIDE SEQUENCE [LARGE SCALE GENOMIC DNA]</scope>
    <source>
        <tissue evidence="6">Whole body</tissue>
    </source>
</reference>
<organism evidence="6 7">
    <name type="scientific">Temnothorax longispinosus</name>
    <dbReference type="NCBI Taxonomy" id="300112"/>
    <lineage>
        <taxon>Eukaryota</taxon>
        <taxon>Metazoa</taxon>
        <taxon>Ecdysozoa</taxon>
        <taxon>Arthropoda</taxon>
        <taxon>Hexapoda</taxon>
        <taxon>Insecta</taxon>
        <taxon>Pterygota</taxon>
        <taxon>Neoptera</taxon>
        <taxon>Endopterygota</taxon>
        <taxon>Hymenoptera</taxon>
        <taxon>Apocrita</taxon>
        <taxon>Aculeata</taxon>
        <taxon>Formicoidea</taxon>
        <taxon>Formicidae</taxon>
        <taxon>Myrmicinae</taxon>
        <taxon>Temnothorax</taxon>
    </lineage>
</organism>
<evidence type="ECO:0000313" key="6">
    <source>
        <dbReference type="EMBL" id="TGZ37723.1"/>
    </source>
</evidence>
<evidence type="ECO:0000256" key="3">
    <source>
        <dbReference type="ARBA" id="ARBA00023274"/>
    </source>
</evidence>
<name>A0A4S2JP52_9HYME</name>
<dbReference type="Gene3D" id="3.10.450.80">
    <property type="match status" value="1"/>
</dbReference>
<dbReference type="GO" id="GO:0003735">
    <property type="term" value="F:structural constituent of ribosome"/>
    <property type="evidence" value="ECO:0007669"/>
    <property type="project" value="InterPro"/>
</dbReference>
<comment type="similarity">
    <text evidence="1 4">Belongs to the eukaryotic ribosomal protein eL42 family.</text>
</comment>
<dbReference type="Pfam" id="PF00935">
    <property type="entry name" value="Ribosomal_L44"/>
    <property type="match status" value="1"/>
</dbReference>
<dbReference type="GO" id="GO:1990904">
    <property type="term" value="C:ribonucleoprotein complex"/>
    <property type="evidence" value="ECO:0007669"/>
    <property type="project" value="UniProtKB-KW"/>
</dbReference>
<sequence>MGRGKRARAIRWKGERWRRREAGGGEPVRSGVYADRGGANSAKRTTNYYRVYTTTRSPGSLLGTSNLALLKNEDGAALKADKSLIGRSSDRSYLDVITGESRFSSAAPSLATSRRAFALNAPAPGGNKIKTRGGRGAKTTKKIVLRMECTECKYRKQIPLKRCKHFELGAWIFNCGLYYFLFVLRLCLATIRLIHFTYFYLFQFTRIILINVT</sequence>
<keyword evidence="5" id="KW-0472">Membrane</keyword>
<dbReference type="EMBL" id="QBLH01003519">
    <property type="protein sequence ID" value="TGZ37723.1"/>
    <property type="molecule type" value="Genomic_DNA"/>
</dbReference>
<dbReference type="GO" id="GO:0006412">
    <property type="term" value="P:translation"/>
    <property type="evidence" value="ECO:0007669"/>
    <property type="project" value="InterPro"/>
</dbReference>
<feature type="transmembrane region" description="Helical" evidence="5">
    <location>
        <begin position="171"/>
        <end position="194"/>
    </location>
</feature>
<comment type="caution">
    <text evidence="6">The sequence shown here is derived from an EMBL/GenBank/DDBJ whole genome shotgun (WGS) entry which is preliminary data.</text>
</comment>
<dbReference type="Proteomes" id="UP000310200">
    <property type="component" value="Unassembled WGS sequence"/>
</dbReference>
<keyword evidence="5" id="KW-0812">Transmembrane</keyword>
<gene>
    <name evidence="6" type="ORF">DBV15_02958</name>
</gene>
<dbReference type="SUPFAM" id="SSF57829">
    <property type="entry name" value="Zn-binding ribosomal proteins"/>
    <property type="match status" value="1"/>
</dbReference>
<dbReference type="PROSITE" id="PS01172">
    <property type="entry name" value="RIBOSOMAL_L44E"/>
    <property type="match status" value="1"/>
</dbReference>
<proteinExistence type="inferred from homology"/>
<evidence type="ECO:0000256" key="4">
    <source>
        <dbReference type="RuleBase" id="RU000666"/>
    </source>
</evidence>
<dbReference type="PANTHER" id="PTHR10369">
    <property type="entry name" value="60S RIBOSOMAL PROTEIN L36A/L44"/>
    <property type="match status" value="1"/>
</dbReference>
<evidence type="ECO:0000256" key="5">
    <source>
        <dbReference type="SAM" id="Phobius"/>
    </source>
</evidence>
<dbReference type="InterPro" id="IPR000552">
    <property type="entry name" value="Ribosomal_eL44"/>
</dbReference>
<protein>
    <recommendedName>
        <fullName evidence="8">60S ribosomal protein L44</fullName>
    </recommendedName>
</protein>
<keyword evidence="5" id="KW-1133">Transmembrane helix</keyword>
<evidence type="ECO:0000256" key="1">
    <source>
        <dbReference type="ARBA" id="ARBA00009364"/>
    </source>
</evidence>
<accession>A0A4S2JP52</accession>
<dbReference type="InterPro" id="IPR053708">
    <property type="entry name" value="Ribosomal_LSU_eL42"/>
</dbReference>
<keyword evidence="3 4" id="KW-0687">Ribonucleoprotein</keyword>
<keyword evidence="2 4" id="KW-0689">Ribosomal protein</keyword>
<dbReference type="FunFam" id="3.10.450.80:FF:000004">
    <property type="entry name" value="Predicted protein"/>
    <property type="match status" value="1"/>
</dbReference>
<dbReference type="AlphaFoldDB" id="A0A4S2JP52"/>
<evidence type="ECO:0000256" key="2">
    <source>
        <dbReference type="ARBA" id="ARBA00022980"/>
    </source>
</evidence>
<dbReference type="STRING" id="300112.A0A4S2JP52"/>
<evidence type="ECO:0008006" key="8">
    <source>
        <dbReference type="Google" id="ProtNLM"/>
    </source>
</evidence>
<dbReference type="GO" id="GO:0005840">
    <property type="term" value="C:ribosome"/>
    <property type="evidence" value="ECO:0007669"/>
    <property type="project" value="UniProtKB-KW"/>
</dbReference>
<keyword evidence="7" id="KW-1185">Reference proteome</keyword>